<sequence length="75" mass="8811">MSNHDDKSEWHSRYLHFWQTTIKQEKEAKITLYNDINVKGKIIGMDSQANRFCVQDMETPNSGLNDNNNNNDDNH</sequence>
<dbReference type="InterPro" id="IPR020338">
    <property type="entry name" value="SMN_gemin7"/>
</dbReference>
<dbReference type="GO" id="GO:0034719">
    <property type="term" value="C:SMN-Sm protein complex"/>
    <property type="evidence" value="ECO:0007669"/>
    <property type="project" value="InterPro"/>
</dbReference>
<keyword evidence="3" id="KW-1185">Reference proteome</keyword>
<organism evidence="2 3">
    <name type="scientific">Circinella minor</name>
    <dbReference type="NCBI Taxonomy" id="1195481"/>
    <lineage>
        <taxon>Eukaryota</taxon>
        <taxon>Fungi</taxon>
        <taxon>Fungi incertae sedis</taxon>
        <taxon>Mucoromycota</taxon>
        <taxon>Mucoromycotina</taxon>
        <taxon>Mucoromycetes</taxon>
        <taxon>Mucorales</taxon>
        <taxon>Lichtheimiaceae</taxon>
        <taxon>Circinella</taxon>
    </lineage>
</organism>
<dbReference type="Pfam" id="PF11095">
    <property type="entry name" value="Gemin7"/>
    <property type="match status" value="1"/>
</dbReference>
<evidence type="ECO:0000256" key="1">
    <source>
        <dbReference type="SAM" id="MobiDB-lite"/>
    </source>
</evidence>
<protein>
    <submittedName>
        <fullName evidence="2">Uncharacterized protein</fullName>
    </submittedName>
</protein>
<feature type="region of interest" description="Disordered" evidence="1">
    <location>
        <begin position="56"/>
        <end position="75"/>
    </location>
</feature>
<dbReference type="AlphaFoldDB" id="A0A8H7RWY4"/>
<name>A0A8H7RWY4_9FUNG</name>
<dbReference type="EMBL" id="JAEPRB010000183">
    <property type="protein sequence ID" value="KAG2219344.1"/>
    <property type="molecule type" value="Genomic_DNA"/>
</dbReference>
<gene>
    <name evidence="2" type="ORF">INT45_011252</name>
</gene>
<accession>A0A8H7RWY4</accession>
<dbReference type="Proteomes" id="UP000646827">
    <property type="component" value="Unassembled WGS sequence"/>
</dbReference>
<feature type="compositionally biased region" description="Low complexity" evidence="1">
    <location>
        <begin position="65"/>
        <end position="75"/>
    </location>
</feature>
<proteinExistence type="predicted"/>
<dbReference type="OrthoDB" id="70763at2759"/>
<evidence type="ECO:0000313" key="3">
    <source>
        <dbReference type="Proteomes" id="UP000646827"/>
    </source>
</evidence>
<comment type="caution">
    <text evidence="2">The sequence shown here is derived from an EMBL/GenBank/DDBJ whole genome shotgun (WGS) entry which is preliminary data.</text>
</comment>
<dbReference type="Gene3D" id="2.30.30.100">
    <property type="match status" value="1"/>
</dbReference>
<evidence type="ECO:0000313" key="2">
    <source>
        <dbReference type="EMBL" id="KAG2219344.1"/>
    </source>
</evidence>
<reference evidence="2 3" key="1">
    <citation type="submission" date="2020-12" db="EMBL/GenBank/DDBJ databases">
        <title>Metabolic potential, ecology and presence of endohyphal bacteria is reflected in genomic diversity of Mucoromycotina.</title>
        <authorList>
            <person name="Muszewska A."/>
            <person name="Okrasinska A."/>
            <person name="Steczkiewicz K."/>
            <person name="Drgas O."/>
            <person name="Orlowska M."/>
            <person name="Perlinska-Lenart U."/>
            <person name="Aleksandrzak-Piekarczyk T."/>
            <person name="Szatraj K."/>
            <person name="Zielenkiewicz U."/>
            <person name="Pilsyk S."/>
            <person name="Malc E."/>
            <person name="Mieczkowski P."/>
            <person name="Kruszewska J.S."/>
            <person name="Biernat P."/>
            <person name="Pawlowska J."/>
        </authorList>
    </citation>
    <scope>NUCLEOTIDE SEQUENCE [LARGE SCALE GENOMIC DNA]</scope>
    <source>
        <strain evidence="2 3">CBS 142.35</strain>
    </source>
</reference>